<feature type="domain" description="CheW-like" evidence="1">
    <location>
        <begin position="29"/>
        <end position="168"/>
    </location>
</feature>
<dbReference type="Pfam" id="PF01584">
    <property type="entry name" value="CheW"/>
    <property type="match status" value="1"/>
</dbReference>
<dbReference type="RefSeq" id="WP_203993674.1">
    <property type="nucleotide sequence ID" value="NZ_BOPG01000023.1"/>
</dbReference>
<dbReference type="GO" id="GO:0006935">
    <property type="term" value="P:chemotaxis"/>
    <property type="evidence" value="ECO:0007669"/>
    <property type="project" value="InterPro"/>
</dbReference>
<accession>A0A8J3Z696</accession>
<reference evidence="2" key="1">
    <citation type="submission" date="2021-01" db="EMBL/GenBank/DDBJ databases">
        <title>Whole genome shotgun sequence of Virgisporangium aurantiacum NBRC 16421.</title>
        <authorList>
            <person name="Komaki H."/>
            <person name="Tamura T."/>
        </authorList>
    </citation>
    <scope>NUCLEOTIDE SEQUENCE</scope>
    <source>
        <strain evidence="2">NBRC 16421</strain>
    </source>
</reference>
<proteinExistence type="predicted"/>
<protein>
    <recommendedName>
        <fullName evidence="1">CheW-like domain-containing protein</fullName>
    </recommendedName>
</protein>
<dbReference type="AlphaFoldDB" id="A0A8J3Z696"/>
<sequence>MNTNERLAELQRVFDASFALPPTPRDDDLIDLLAVTADADSLAVPLAAMAGLAADRSVTPLPGSPPDLLGVAGLRGHLVPVYDLARVLDPRRASRTNGSATVRWLVLAAGTPSFAVAVDRVDGHLRVPRDAIAEPAAGAHTATGPVVHTADGPRPVIDLTAVRHRITARVPAEET</sequence>
<evidence type="ECO:0000313" key="2">
    <source>
        <dbReference type="EMBL" id="GIJ56025.1"/>
    </source>
</evidence>
<dbReference type="SUPFAM" id="SSF50341">
    <property type="entry name" value="CheW-like"/>
    <property type="match status" value="1"/>
</dbReference>
<dbReference type="GO" id="GO:0007165">
    <property type="term" value="P:signal transduction"/>
    <property type="evidence" value="ECO:0007669"/>
    <property type="project" value="InterPro"/>
</dbReference>
<evidence type="ECO:0000313" key="3">
    <source>
        <dbReference type="Proteomes" id="UP000612585"/>
    </source>
</evidence>
<dbReference type="SMART" id="SM00260">
    <property type="entry name" value="CheW"/>
    <property type="match status" value="1"/>
</dbReference>
<dbReference type="PROSITE" id="PS50851">
    <property type="entry name" value="CHEW"/>
    <property type="match status" value="1"/>
</dbReference>
<evidence type="ECO:0000259" key="1">
    <source>
        <dbReference type="PROSITE" id="PS50851"/>
    </source>
</evidence>
<dbReference type="Gene3D" id="2.40.50.180">
    <property type="entry name" value="CheA-289, Domain 4"/>
    <property type="match status" value="1"/>
</dbReference>
<keyword evidence="3" id="KW-1185">Reference proteome</keyword>
<gene>
    <name evidence="2" type="ORF">Vau01_035410</name>
</gene>
<name>A0A8J3Z696_9ACTN</name>
<dbReference type="InterPro" id="IPR002545">
    <property type="entry name" value="CheW-lke_dom"/>
</dbReference>
<dbReference type="EMBL" id="BOPG01000023">
    <property type="protein sequence ID" value="GIJ56025.1"/>
    <property type="molecule type" value="Genomic_DNA"/>
</dbReference>
<dbReference type="Proteomes" id="UP000612585">
    <property type="component" value="Unassembled WGS sequence"/>
</dbReference>
<dbReference type="InterPro" id="IPR036061">
    <property type="entry name" value="CheW-like_dom_sf"/>
</dbReference>
<organism evidence="2 3">
    <name type="scientific">Virgisporangium aurantiacum</name>
    <dbReference type="NCBI Taxonomy" id="175570"/>
    <lineage>
        <taxon>Bacteria</taxon>
        <taxon>Bacillati</taxon>
        <taxon>Actinomycetota</taxon>
        <taxon>Actinomycetes</taxon>
        <taxon>Micromonosporales</taxon>
        <taxon>Micromonosporaceae</taxon>
        <taxon>Virgisporangium</taxon>
    </lineage>
</organism>
<comment type="caution">
    <text evidence="2">The sequence shown here is derived from an EMBL/GenBank/DDBJ whole genome shotgun (WGS) entry which is preliminary data.</text>
</comment>